<dbReference type="HOGENOM" id="CLU_1025974_0_0_9"/>
<geneLocation type="plasmid" evidence="2">
    <name>pHma11p1</name>
</geneLocation>
<keyword evidence="2" id="KW-0614">Plasmid</keyword>
<dbReference type="Proteomes" id="UP000033682">
    <property type="component" value="Unassembled WGS sequence"/>
</dbReference>
<dbReference type="AlphaFoldDB" id="A0A0F4LLF6"/>
<keyword evidence="1" id="KW-0812">Transmembrane</keyword>
<dbReference type="RefSeq" id="WP_046308339.1">
    <property type="nucleotide sequence ID" value="NZ_KQ034005.1"/>
</dbReference>
<feature type="transmembrane region" description="Helical" evidence="1">
    <location>
        <begin position="244"/>
        <end position="263"/>
    </location>
</feature>
<comment type="caution">
    <text evidence="2">The sequence shown here is derived from an EMBL/GenBank/DDBJ whole genome shotgun (WGS) entry which is preliminary data.</text>
</comment>
<proteinExistence type="predicted"/>
<protein>
    <recommendedName>
        <fullName evidence="4">Lipoprotein</fullName>
    </recommendedName>
</protein>
<organism evidence="2 3">
    <name type="scientific">Lactobacillus apis</name>
    <dbReference type="NCBI Taxonomy" id="303541"/>
    <lineage>
        <taxon>Bacteria</taxon>
        <taxon>Bacillati</taxon>
        <taxon>Bacillota</taxon>
        <taxon>Bacilli</taxon>
        <taxon>Lactobacillales</taxon>
        <taxon>Lactobacillaceae</taxon>
        <taxon>Lactobacillus</taxon>
    </lineage>
</organism>
<dbReference type="PROSITE" id="PS51257">
    <property type="entry name" value="PROKAR_LIPOPROTEIN"/>
    <property type="match status" value="1"/>
</dbReference>
<keyword evidence="1" id="KW-1133">Transmembrane helix</keyword>
<accession>A0A0F4LLF6</accession>
<sequence length="266" mass="29461">MNKKKGFRLAVVAILALVLTGCGTKMPMSTEKLNKVAMSNTEMLLKVRQLDEAKNQNKGKKTDSFKKEFNKKAQAEEVKLKQSIDTLNNNKGFKGYSNDVYQYSTAILNYVKAVDTDASANTVKQKYHLATKAAIKLATESKNKKLNSYITTVVQYDSLLKKPQNSKAKVAQGKENKTAKSIDKIAASNKGKKINLNLPQGIVLILISFLLIASVFSQPNRSEDNTEALTNSMAKPKPQGYDRLMLWITTILIIAMAAVLILLNKN</sequence>
<feature type="transmembrane region" description="Helical" evidence="1">
    <location>
        <begin position="198"/>
        <end position="216"/>
    </location>
</feature>
<keyword evidence="1" id="KW-0472">Membrane</keyword>
<evidence type="ECO:0000313" key="3">
    <source>
        <dbReference type="Proteomes" id="UP000033682"/>
    </source>
</evidence>
<dbReference type="PATRIC" id="fig|303541.3.peg.83"/>
<reference evidence="2 3" key="1">
    <citation type="submission" date="2015-01" db="EMBL/GenBank/DDBJ databases">
        <title>Comparative genomics of the lactic acid bacteria isolated from the honey bee gut.</title>
        <authorList>
            <person name="Ellegaard K.M."/>
            <person name="Tamarit D."/>
            <person name="Javelind E."/>
            <person name="Olofsson T."/>
            <person name="Andersson S.G."/>
            <person name="Vasquez A."/>
        </authorList>
    </citation>
    <scope>NUCLEOTIDE SEQUENCE [LARGE SCALE GENOMIC DNA]</scope>
    <source>
        <strain evidence="2 3">Hma11</strain>
        <plasmid evidence="2">pHma11p1</plasmid>
    </source>
</reference>
<evidence type="ECO:0000313" key="2">
    <source>
        <dbReference type="EMBL" id="KJY59677.1"/>
    </source>
</evidence>
<dbReference type="EMBL" id="JXLG01000016">
    <property type="protein sequence ID" value="KJY59677.1"/>
    <property type="molecule type" value="Genomic_DNA"/>
</dbReference>
<gene>
    <name evidence="2" type="ORF">JF72_15100</name>
</gene>
<evidence type="ECO:0000256" key="1">
    <source>
        <dbReference type="SAM" id="Phobius"/>
    </source>
</evidence>
<name>A0A0F4LLF6_9LACO</name>
<evidence type="ECO:0008006" key="4">
    <source>
        <dbReference type="Google" id="ProtNLM"/>
    </source>
</evidence>
<keyword evidence="3" id="KW-1185">Reference proteome</keyword>